<dbReference type="GO" id="GO:0003839">
    <property type="term" value="F:gamma-glutamylcyclotransferase activity"/>
    <property type="evidence" value="ECO:0007669"/>
    <property type="project" value="UniProtKB-EC"/>
</dbReference>
<proteinExistence type="predicted"/>
<dbReference type="PANTHER" id="PTHR12935">
    <property type="entry name" value="GAMMA-GLUTAMYLCYCLOTRANSFERASE"/>
    <property type="match status" value="1"/>
</dbReference>
<dbReference type="SUPFAM" id="SSF110857">
    <property type="entry name" value="Gamma-glutamyl cyclotransferase-like"/>
    <property type="match status" value="1"/>
</dbReference>
<dbReference type="OrthoDB" id="2924818at2759"/>
<evidence type="ECO:0000313" key="5">
    <source>
        <dbReference type="Proteomes" id="UP000504637"/>
    </source>
</evidence>
<evidence type="ECO:0000256" key="3">
    <source>
        <dbReference type="PIRSR" id="PIRSR617939-1"/>
    </source>
</evidence>
<reference evidence="6" key="3">
    <citation type="submission" date="2025-08" db="UniProtKB">
        <authorList>
            <consortium name="RefSeq"/>
        </authorList>
    </citation>
    <scope>IDENTIFICATION</scope>
    <source>
        <strain evidence="6">CBS 342.82</strain>
    </source>
</reference>
<reference evidence="6" key="2">
    <citation type="submission" date="2020-04" db="EMBL/GenBank/DDBJ databases">
        <authorList>
            <consortium name="NCBI Genome Project"/>
        </authorList>
    </citation>
    <scope>NUCLEOTIDE SEQUENCE</scope>
    <source>
        <strain evidence="6">CBS 342.82</strain>
    </source>
</reference>
<dbReference type="InterPro" id="IPR017939">
    <property type="entry name" value="G-Glutamylcylcotransferase"/>
</dbReference>
<evidence type="ECO:0000313" key="6">
    <source>
        <dbReference type="RefSeq" id="XP_033455997.1"/>
    </source>
</evidence>
<dbReference type="GeneID" id="54359739"/>
<dbReference type="InterPro" id="IPR036568">
    <property type="entry name" value="GGCT-like_sf"/>
</dbReference>
<gene>
    <name evidence="6" type="ORF">K489DRAFT_326855</name>
</gene>
<dbReference type="InterPro" id="IPR013024">
    <property type="entry name" value="GGCT-like"/>
</dbReference>
<dbReference type="Gene3D" id="3.10.490.10">
    <property type="entry name" value="Gamma-glutamyl cyclotransferase-like"/>
    <property type="match status" value="1"/>
</dbReference>
<dbReference type="CDD" id="cd06661">
    <property type="entry name" value="GGCT_like"/>
    <property type="match status" value="1"/>
</dbReference>
<reference evidence="6" key="1">
    <citation type="submission" date="2020-01" db="EMBL/GenBank/DDBJ databases">
        <authorList>
            <consortium name="DOE Joint Genome Institute"/>
            <person name="Haridas S."/>
            <person name="Albert R."/>
            <person name="Binder M."/>
            <person name="Bloem J."/>
            <person name="Labutti K."/>
            <person name="Salamov A."/>
            <person name="Andreopoulos B."/>
            <person name="Baker S.E."/>
            <person name="Barry K."/>
            <person name="Bills G."/>
            <person name="Bluhm B.H."/>
            <person name="Cannon C."/>
            <person name="Castanera R."/>
            <person name="Culley D.E."/>
            <person name="Daum C."/>
            <person name="Ezra D."/>
            <person name="Gonzalez J.B."/>
            <person name="Henrissat B."/>
            <person name="Kuo A."/>
            <person name="Liang C."/>
            <person name="Lipzen A."/>
            <person name="Lutzoni F."/>
            <person name="Magnuson J."/>
            <person name="Mondo S."/>
            <person name="Nolan M."/>
            <person name="Ohm R."/>
            <person name="Pangilinan J."/>
            <person name="Park H.-J."/>
            <person name="Ramirez L."/>
            <person name="Alfaro M."/>
            <person name="Sun H."/>
            <person name="Tritt A."/>
            <person name="Yoshinaga Y."/>
            <person name="Zwiers L.-H."/>
            <person name="Turgeon B.G."/>
            <person name="Goodwin S.B."/>
            <person name="Spatafora J.W."/>
            <person name="Crous P.W."/>
            <person name="Grigoriev I.V."/>
        </authorList>
    </citation>
    <scope>NUCLEOTIDE SEQUENCE</scope>
    <source>
        <strain evidence="6">CBS 342.82</strain>
    </source>
</reference>
<evidence type="ECO:0000256" key="1">
    <source>
        <dbReference type="ARBA" id="ARBA00012346"/>
    </source>
</evidence>
<evidence type="ECO:0000256" key="2">
    <source>
        <dbReference type="ARBA" id="ARBA00023239"/>
    </source>
</evidence>
<dbReference type="PANTHER" id="PTHR12935:SF0">
    <property type="entry name" value="GAMMA-GLUTAMYLCYCLOTRANSFERASE"/>
    <property type="match status" value="1"/>
</dbReference>
<organism evidence="6">
    <name type="scientific">Dissoconium aciculare CBS 342.82</name>
    <dbReference type="NCBI Taxonomy" id="1314786"/>
    <lineage>
        <taxon>Eukaryota</taxon>
        <taxon>Fungi</taxon>
        <taxon>Dikarya</taxon>
        <taxon>Ascomycota</taxon>
        <taxon>Pezizomycotina</taxon>
        <taxon>Dothideomycetes</taxon>
        <taxon>Dothideomycetidae</taxon>
        <taxon>Mycosphaerellales</taxon>
        <taxon>Dissoconiaceae</taxon>
        <taxon>Dissoconium</taxon>
    </lineage>
</organism>
<dbReference type="EC" id="4.3.2.9" evidence="1"/>
<dbReference type="AlphaFoldDB" id="A0A6J3LT55"/>
<dbReference type="RefSeq" id="XP_033455997.1">
    <property type="nucleotide sequence ID" value="XM_033601939.1"/>
</dbReference>
<dbReference type="Proteomes" id="UP000504637">
    <property type="component" value="Unplaced"/>
</dbReference>
<sequence length="218" mass="24664">MNIRLCSTAAHLSTGSPTLYFGYGSNLWLEQMRKRCPTSEYIGIARLQGYKWIIYDRGYANIVKLNIDDQAADEHNYSHEVWGLVYSLQAADEKGLDGNEGVPIAYQKAYIECELWSISQPNGGGVSGSSSHPDTSRPPVKTDLLVYINHHLTHESAPKEEYIYRMNQGIHDALKEGVPTAYVQQVMRRFIPARDEADFQPDVLAKAHEQGSKFRDER</sequence>
<evidence type="ECO:0000256" key="4">
    <source>
        <dbReference type="PIRSR" id="PIRSR617939-2"/>
    </source>
</evidence>
<accession>A0A6J3LT55</accession>
<feature type="binding site" evidence="4">
    <location>
        <begin position="20"/>
        <end position="25"/>
    </location>
    <ligand>
        <name>substrate</name>
    </ligand>
</feature>
<protein>
    <recommendedName>
        <fullName evidence="1">gamma-glutamylcyclotransferase</fullName>
        <ecNumber evidence="1">4.3.2.9</ecNumber>
    </recommendedName>
</protein>
<keyword evidence="5" id="KW-1185">Reference proteome</keyword>
<keyword evidence="2" id="KW-0456">Lyase</keyword>
<feature type="active site" description="Proton acceptor" evidence="3">
    <location>
        <position position="100"/>
    </location>
</feature>
<name>A0A6J3LT55_9PEZI</name>